<evidence type="ECO:0000313" key="2">
    <source>
        <dbReference type="EMBL" id="TGJ78532.1"/>
    </source>
</evidence>
<dbReference type="AlphaFoldDB" id="A0A4Z0YPJ3"/>
<dbReference type="EMBL" id="SKBN01000379">
    <property type="protein sequence ID" value="TGJ78532.1"/>
    <property type="molecule type" value="Genomic_DNA"/>
</dbReference>
<dbReference type="Proteomes" id="UP000297716">
    <property type="component" value="Unassembled WGS sequence"/>
</dbReference>
<dbReference type="OrthoDB" id="3564658at2759"/>
<sequence length="238" mass="27381">MDIIYINGEPEGYHERKVAAQGWKWMRTNTINPTQFNTRQATMNSGEPDRLPTHSHHGPSTHMVISGDLRVKKHNGDKGMYEISDAPRSQDLVLANMEYSGTSRTGCSFVEGHMRLGPQLAGRFIDRGTLKVVRKPRTQWPYPSNADLKTWLRTVKFNPDGKTEPDEANGEKPILDARLAESTIPPKFLYDLSRWFEDEWRELPRYPIGDEPSWQINKTPLLALLFAVLAWFAYKILW</sequence>
<protein>
    <submittedName>
        <fullName evidence="2">Uncharacterized protein</fullName>
    </submittedName>
</protein>
<proteinExistence type="predicted"/>
<comment type="caution">
    <text evidence="2">The sequence shown here is derived from an EMBL/GenBank/DDBJ whole genome shotgun (WGS) entry which is preliminary data.</text>
</comment>
<organism evidence="2 3">
    <name type="scientific">Xylaria hypoxylon</name>
    <dbReference type="NCBI Taxonomy" id="37992"/>
    <lineage>
        <taxon>Eukaryota</taxon>
        <taxon>Fungi</taxon>
        <taxon>Dikarya</taxon>
        <taxon>Ascomycota</taxon>
        <taxon>Pezizomycotina</taxon>
        <taxon>Sordariomycetes</taxon>
        <taxon>Xylariomycetidae</taxon>
        <taxon>Xylariales</taxon>
        <taxon>Xylariaceae</taxon>
        <taxon>Xylaria</taxon>
    </lineage>
</organism>
<feature type="region of interest" description="Disordered" evidence="1">
    <location>
        <begin position="39"/>
        <end position="62"/>
    </location>
</feature>
<gene>
    <name evidence="2" type="ORF">E0Z10_g10229</name>
</gene>
<reference evidence="2 3" key="1">
    <citation type="submission" date="2019-03" db="EMBL/GenBank/DDBJ databases">
        <title>Draft genome sequence of Xylaria hypoxylon DSM 108379, a ubiquitous saprotrophic-parasitic fungi on hardwood.</title>
        <authorList>
            <person name="Buettner E."/>
            <person name="Leonhardt S."/>
            <person name="Gebauer A.M."/>
            <person name="Liers C."/>
            <person name="Hofrichter M."/>
            <person name="Kellner H."/>
        </authorList>
    </citation>
    <scope>NUCLEOTIDE SEQUENCE [LARGE SCALE GENOMIC DNA]</scope>
    <source>
        <strain evidence="2 3">DSM 108379</strain>
    </source>
</reference>
<name>A0A4Z0YPJ3_9PEZI</name>
<evidence type="ECO:0000256" key="1">
    <source>
        <dbReference type="SAM" id="MobiDB-lite"/>
    </source>
</evidence>
<keyword evidence="3" id="KW-1185">Reference proteome</keyword>
<evidence type="ECO:0000313" key="3">
    <source>
        <dbReference type="Proteomes" id="UP000297716"/>
    </source>
</evidence>
<accession>A0A4Z0YPJ3</accession>